<keyword evidence="3 6" id="KW-0812">Transmembrane</keyword>
<proteinExistence type="inferred from homology"/>
<dbReference type="AlphaFoldDB" id="A0A2J4Z7J5"/>
<comment type="similarity">
    <text evidence="2">Belongs to the SLC13A/DASS transporter (TC 2.A.47) family. DIT1 subfamily.</text>
</comment>
<evidence type="ECO:0000256" key="5">
    <source>
        <dbReference type="ARBA" id="ARBA00023136"/>
    </source>
</evidence>
<dbReference type="Pfam" id="PF00939">
    <property type="entry name" value="Na_sulph_symp"/>
    <property type="match status" value="1"/>
</dbReference>
<comment type="caution">
    <text evidence="7">The sequence shown here is derived from an EMBL/GenBank/DDBJ whole genome shotgun (WGS) entry which is preliminary data.</text>
</comment>
<comment type="subcellular location">
    <subcellularLocation>
        <location evidence="1">Membrane</location>
        <topology evidence="1">Multi-pass membrane protein</topology>
    </subcellularLocation>
</comment>
<evidence type="ECO:0000256" key="4">
    <source>
        <dbReference type="ARBA" id="ARBA00022989"/>
    </source>
</evidence>
<dbReference type="EMBL" id="PIET01000598">
    <property type="protein sequence ID" value="PLM58937.1"/>
    <property type="molecule type" value="Genomic_DNA"/>
</dbReference>
<feature type="transmembrane region" description="Helical" evidence="6">
    <location>
        <begin position="52"/>
        <end position="72"/>
    </location>
</feature>
<feature type="transmembrane region" description="Helical" evidence="6">
    <location>
        <begin position="78"/>
        <end position="98"/>
    </location>
</feature>
<dbReference type="InterPro" id="IPR001898">
    <property type="entry name" value="SLC13A/DASS"/>
</dbReference>
<feature type="non-terminal residue" evidence="7">
    <location>
        <position position="128"/>
    </location>
</feature>
<organism evidence="7 8">
    <name type="scientific">Klebsiella michiganensis</name>
    <dbReference type="NCBI Taxonomy" id="1134687"/>
    <lineage>
        <taxon>Bacteria</taxon>
        <taxon>Pseudomonadati</taxon>
        <taxon>Pseudomonadota</taxon>
        <taxon>Gammaproteobacteria</taxon>
        <taxon>Enterobacterales</taxon>
        <taxon>Enterobacteriaceae</taxon>
        <taxon>Klebsiella/Raoultella group</taxon>
        <taxon>Klebsiella</taxon>
    </lineage>
</organism>
<keyword evidence="5 6" id="KW-0472">Membrane</keyword>
<dbReference type="Proteomes" id="UP000234661">
    <property type="component" value="Unassembled WGS sequence"/>
</dbReference>
<protein>
    <submittedName>
        <fullName evidence="7">Anion transporter</fullName>
    </submittedName>
</protein>
<evidence type="ECO:0000256" key="6">
    <source>
        <dbReference type="SAM" id="Phobius"/>
    </source>
</evidence>
<dbReference type="GO" id="GO:0016020">
    <property type="term" value="C:membrane"/>
    <property type="evidence" value="ECO:0007669"/>
    <property type="project" value="UniProtKB-SubCell"/>
</dbReference>
<reference evidence="7 8" key="1">
    <citation type="submission" date="2017-11" db="EMBL/GenBank/DDBJ databases">
        <authorList>
            <person name="Han C.G."/>
        </authorList>
    </citation>
    <scope>NUCLEOTIDE SEQUENCE [LARGE SCALE GENOMIC DNA]</scope>
    <source>
        <strain evidence="7 8">A2</strain>
    </source>
</reference>
<evidence type="ECO:0000256" key="3">
    <source>
        <dbReference type="ARBA" id="ARBA00022692"/>
    </source>
</evidence>
<sequence length="128" mass="14238">MLYLKLLPIIFFPVLFWIIPHPEGVSAPTWHMVGIYLAMLCGLVLRPFTDAVIMLIILGFASLVLDPAPLFAGFGSPMVWFIISAFIICKAFVITGLGKRIAYLLLKRYGKNTLTLGYLMMVTDTVLA</sequence>
<evidence type="ECO:0000256" key="2">
    <source>
        <dbReference type="ARBA" id="ARBA00007349"/>
    </source>
</evidence>
<gene>
    <name evidence="7" type="ORF">CWM85_18700</name>
</gene>
<name>A0A2J4Z7J5_9ENTR</name>
<accession>A0A2J4Z7J5</accession>
<evidence type="ECO:0000256" key="1">
    <source>
        <dbReference type="ARBA" id="ARBA00004141"/>
    </source>
</evidence>
<feature type="transmembrane region" description="Helical" evidence="6">
    <location>
        <begin position="5"/>
        <end position="22"/>
    </location>
</feature>
<keyword evidence="4 6" id="KW-1133">Transmembrane helix</keyword>
<evidence type="ECO:0000313" key="8">
    <source>
        <dbReference type="Proteomes" id="UP000234661"/>
    </source>
</evidence>
<dbReference type="InterPro" id="IPR030676">
    <property type="entry name" value="CitT-rel"/>
</dbReference>
<dbReference type="GO" id="GO:0022857">
    <property type="term" value="F:transmembrane transporter activity"/>
    <property type="evidence" value="ECO:0007669"/>
    <property type="project" value="InterPro"/>
</dbReference>
<dbReference type="PANTHER" id="PTHR42826">
    <property type="entry name" value="DICARBOXYLATE TRANSPORTER 2.1, CHLOROPLASTIC"/>
    <property type="match status" value="1"/>
</dbReference>
<evidence type="ECO:0000313" key="7">
    <source>
        <dbReference type="EMBL" id="PLM58937.1"/>
    </source>
</evidence>
<reference evidence="7 8" key="2">
    <citation type="submission" date="2018-01" db="EMBL/GenBank/DDBJ databases">
        <title>Genomic study of Klebsiella pneumoniae.</title>
        <authorList>
            <person name="Yang Y."/>
            <person name="Bicalho R."/>
        </authorList>
    </citation>
    <scope>NUCLEOTIDE SEQUENCE [LARGE SCALE GENOMIC DNA]</scope>
    <source>
        <strain evidence="7 8">A2</strain>
    </source>
</reference>
<feature type="transmembrane region" description="Helical" evidence="6">
    <location>
        <begin position="28"/>
        <end position="45"/>
    </location>
</feature>